<dbReference type="AlphaFoldDB" id="A0A1Y1QTH0"/>
<dbReference type="EMBL" id="MTEJ01000050">
    <property type="protein sequence ID" value="OQX13241.1"/>
    <property type="molecule type" value="Genomic_DNA"/>
</dbReference>
<proteinExistence type="predicted"/>
<evidence type="ECO:0008006" key="3">
    <source>
        <dbReference type="Google" id="ProtNLM"/>
    </source>
</evidence>
<reference evidence="1 2" key="1">
    <citation type="submission" date="2017-01" db="EMBL/GenBank/DDBJ databases">
        <title>Novel large sulfur bacteria in the metagenomes of groundwater-fed chemosynthetic microbial mats in the Lake Huron basin.</title>
        <authorList>
            <person name="Sharrar A.M."/>
            <person name="Flood B.E."/>
            <person name="Bailey J.V."/>
            <person name="Jones D.S."/>
            <person name="Biddanda B."/>
            <person name="Ruberg S.A."/>
            <person name="Marcus D.N."/>
            <person name="Dick G.J."/>
        </authorList>
    </citation>
    <scope>NUCLEOTIDE SEQUENCE [LARGE SCALE GENOMIC DNA]</scope>
    <source>
        <strain evidence="1">A8</strain>
    </source>
</reference>
<gene>
    <name evidence="1" type="ORF">BWK73_12695</name>
</gene>
<dbReference type="Proteomes" id="UP000192491">
    <property type="component" value="Unassembled WGS sequence"/>
</dbReference>
<name>A0A1Y1QTH0_9GAMM</name>
<protein>
    <recommendedName>
        <fullName evidence="3">DUF3368 domain-containing protein</fullName>
    </recommendedName>
</protein>
<accession>A0A1Y1QTH0</accession>
<dbReference type="PANTHER" id="PTHR39550">
    <property type="entry name" value="SLL0658 PROTEIN"/>
    <property type="match status" value="1"/>
</dbReference>
<comment type="caution">
    <text evidence="1">The sequence shown here is derived from an EMBL/GenBank/DDBJ whole genome shotgun (WGS) entry which is preliminary data.</text>
</comment>
<organism evidence="1 2">
    <name type="scientific">Thiothrix lacustris</name>
    <dbReference type="NCBI Taxonomy" id="525917"/>
    <lineage>
        <taxon>Bacteria</taxon>
        <taxon>Pseudomonadati</taxon>
        <taxon>Pseudomonadota</taxon>
        <taxon>Gammaproteobacteria</taxon>
        <taxon>Thiotrichales</taxon>
        <taxon>Thiotrichaceae</taxon>
        <taxon>Thiothrix</taxon>
    </lineage>
</organism>
<dbReference type="PANTHER" id="PTHR39550:SF1">
    <property type="entry name" value="SLL0658 PROTEIN"/>
    <property type="match status" value="1"/>
</dbReference>
<evidence type="ECO:0000313" key="1">
    <source>
        <dbReference type="EMBL" id="OQX13241.1"/>
    </source>
</evidence>
<dbReference type="Pfam" id="PF11848">
    <property type="entry name" value="DUF3368"/>
    <property type="match status" value="1"/>
</dbReference>
<sequence>MSQAIISDSSSLIMVTKLERLDLLTNLFQHIYIPQRVAEEITAEESNVARAVLNHPAFSVVASTDHHLLALLDGTLDYGEAEALTLAQERQLLLLIDEKKGRKIAKNMGLKIIGLLGVLLLNQRRGHIITSEALDLLAQIKRMNFRLSAQLESDFLQQLQR</sequence>
<evidence type="ECO:0000313" key="2">
    <source>
        <dbReference type="Proteomes" id="UP000192491"/>
    </source>
</evidence>
<dbReference type="InterPro" id="IPR021799">
    <property type="entry name" value="PIN-like_prokaryotic"/>
</dbReference>